<gene>
    <name evidence="5" type="primary">LOC106747974</name>
</gene>
<dbReference type="SUPFAM" id="SSF48726">
    <property type="entry name" value="Immunoglobulin"/>
    <property type="match status" value="1"/>
</dbReference>
<dbReference type="KEGG" id="dqu:106747974"/>
<keyword evidence="1" id="KW-0472">Membrane</keyword>
<organism evidence="4 5">
    <name type="scientific">Dinoponera quadriceps</name>
    <name type="common">South American ant</name>
    <dbReference type="NCBI Taxonomy" id="609295"/>
    <lineage>
        <taxon>Eukaryota</taxon>
        <taxon>Metazoa</taxon>
        <taxon>Ecdysozoa</taxon>
        <taxon>Arthropoda</taxon>
        <taxon>Hexapoda</taxon>
        <taxon>Insecta</taxon>
        <taxon>Pterygota</taxon>
        <taxon>Neoptera</taxon>
        <taxon>Endopterygota</taxon>
        <taxon>Hymenoptera</taxon>
        <taxon>Apocrita</taxon>
        <taxon>Aculeata</taxon>
        <taxon>Formicoidea</taxon>
        <taxon>Formicidae</taxon>
        <taxon>Ponerinae</taxon>
        <taxon>Ponerini</taxon>
        <taxon>Dinoponera</taxon>
    </lineage>
</organism>
<protein>
    <submittedName>
        <fullName evidence="5">Uncharacterized protein LOC106747974</fullName>
    </submittedName>
</protein>
<evidence type="ECO:0000313" key="4">
    <source>
        <dbReference type="Proteomes" id="UP000515204"/>
    </source>
</evidence>
<dbReference type="Proteomes" id="UP000515204">
    <property type="component" value="Unplaced"/>
</dbReference>
<dbReference type="SMART" id="SM00409">
    <property type="entry name" value="IG"/>
    <property type="match status" value="2"/>
</dbReference>
<name>A0A6P3XTN9_DINQU</name>
<accession>A0A6P3XTN9</accession>
<feature type="domain" description="Immunoglobulin" evidence="3">
    <location>
        <begin position="541"/>
        <end position="636"/>
    </location>
</feature>
<feature type="transmembrane region" description="Helical" evidence="1">
    <location>
        <begin position="647"/>
        <end position="670"/>
    </location>
</feature>
<evidence type="ECO:0000256" key="2">
    <source>
        <dbReference type="SAM" id="SignalP"/>
    </source>
</evidence>
<dbReference type="AlphaFoldDB" id="A0A6P3XTN9"/>
<evidence type="ECO:0000256" key="1">
    <source>
        <dbReference type="SAM" id="Phobius"/>
    </source>
</evidence>
<dbReference type="OrthoDB" id="6380398at2759"/>
<dbReference type="GeneID" id="106747974"/>
<reference evidence="5" key="1">
    <citation type="submission" date="2025-08" db="UniProtKB">
        <authorList>
            <consortium name="RefSeq"/>
        </authorList>
    </citation>
    <scope>IDENTIFICATION</scope>
</reference>
<dbReference type="RefSeq" id="XP_014481552.1">
    <property type="nucleotide sequence ID" value="XM_014626066.1"/>
</dbReference>
<feature type="signal peptide" evidence="2">
    <location>
        <begin position="1"/>
        <end position="19"/>
    </location>
</feature>
<dbReference type="InterPro" id="IPR036179">
    <property type="entry name" value="Ig-like_dom_sf"/>
</dbReference>
<keyword evidence="1" id="KW-0812">Transmembrane</keyword>
<keyword evidence="1" id="KW-1133">Transmembrane helix</keyword>
<evidence type="ECO:0000259" key="3">
    <source>
        <dbReference type="SMART" id="SM00409"/>
    </source>
</evidence>
<feature type="domain" description="Immunoglobulin" evidence="3">
    <location>
        <begin position="439"/>
        <end position="533"/>
    </location>
</feature>
<keyword evidence="4" id="KW-1185">Reference proteome</keyword>
<sequence length="708" mass="77974">MTAFFIIYALLLTGRLVRGVTENVVTVSGDSVRLGLESVREATGCVLESNRGEVLEYTPGDREIRGDIDRIDYSGSNGTCSVSIRGANSTHAGVWRVTAYTGAAREQRGGKKTDSRDDNGAARAFNLYVQEPVDLPFKHVRVCDGHYVDVKHVNNYESVTACNLTGPMGQSVDLLAETRGDFQLFGQCGVHMKVHVNSSGLWKLVAADNDFALYIANFNVDVYKLEEVEQPGSANMSVLQWIRGNAGVIRLPVRPKICQIVDPNGAIVAMTRGVCYHNVKVASVLHEGVWLARYNINGMLEPVEQRFRVVTVDRITLNASVDYTENAGVRLLCRLKSWRAISLQTCNFVRPDSRTIYITPVVANERYSAYISPAYGYASKVLECGITIRELASVDYGAWRCDLGAGYSPDMYGSVLRVGHPDSHDGHTGANGRAVETRADDVHVKRGDPFTIKCTVDFALKYCWLRSPNGTAYSVTQGEDVQYALRYKGDGLSYGECGAQISAAVDSDDGQWSCFMGVVDGGEENATVSVTVTESYLAAEQTEIAVSPRNDPVLSCHILPRMLDRTVHYCRWIRPDGYGIYNDISHRYTASSSYSQCRLVILNYSPKEDEGRWTCVAGLAGSNGQLEEASAHVRILPSVIKPKKLPVFMIVILSATMLIMATLIVAFITIHKIMLRKRSSISKVPPEYTPSNLFQSDFVIQGGKQCVH</sequence>
<keyword evidence="2" id="KW-0732">Signal</keyword>
<feature type="chain" id="PRO_5028385473" evidence="2">
    <location>
        <begin position="20"/>
        <end position="708"/>
    </location>
</feature>
<proteinExistence type="predicted"/>
<evidence type="ECO:0000313" key="5">
    <source>
        <dbReference type="RefSeq" id="XP_014481552.1"/>
    </source>
</evidence>
<dbReference type="InterPro" id="IPR003599">
    <property type="entry name" value="Ig_sub"/>
</dbReference>